<dbReference type="EMBL" id="BMME01000002">
    <property type="protein sequence ID" value="GGK15841.1"/>
    <property type="molecule type" value="Genomic_DNA"/>
</dbReference>
<evidence type="ECO:0008006" key="4">
    <source>
        <dbReference type="Google" id="ProtNLM"/>
    </source>
</evidence>
<comment type="caution">
    <text evidence="2">The sequence shown here is derived from an EMBL/GenBank/DDBJ whole genome shotgun (WGS) entry which is preliminary data.</text>
</comment>
<dbReference type="Proteomes" id="UP000599009">
    <property type="component" value="Unassembled WGS sequence"/>
</dbReference>
<keyword evidence="1" id="KW-0472">Membrane</keyword>
<organism evidence="2 3">
    <name type="scientific">Luteimonas terricola</name>
    <dbReference type="NCBI Taxonomy" id="645597"/>
    <lineage>
        <taxon>Bacteria</taxon>
        <taxon>Pseudomonadati</taxon>
        <taxon>Pseudomonadota</taxon>
        <taxon>Gammaproteobacteria</taxon>
        <taxon>Lysobacterales</taxon>
        <taxon>Lysobacteraceae</taxon>
        <taxon>Luteimonas</taxon>
    </lineage>
</organism>
<sequence>MSRSTRRLLLRNALSTLIIVDLLALLALIANQWLVHDTAYAWGIATMLALPLYPLARRLSDQVLAMADHAAGIPDTGEQIPEAGQ</sequence>
<gene>
    <name evidence="2" type="ORF">GCM10011394_26300</name>
</gene>
<keyword evidence="1" id="KW-1133">Transmembrane helix</keyword>
<evidence type="ECO:0000256" key="1">
    <source>
        <dbReference type="SAM" id="Phobius"/>
    </source>
</evidence>
<keyword evidence="3" id="KW-1185">Reference proteome</keyword>
<reference evidence="3" key="1">
    <citation type="journal article" date="2019" name="Int. J. Syst. Evol. Microbiol.">
        <title>The Global Catalogue of Microorganisms (GCM) 10K type strain sequencing project: providing services to taxonomists for standard genome sequencing and annotation.</title>
        <authorList>
            <consortium name="The Broad Institute Genomics Platform"/>
            <consortium name="The Broad Institute Genome Sequencing Center for Infectious Disease"/>
            <person name="Wu L."/>
            <person name="Ma J."/>
        </authorList>
    </citation>
    <scope>NUCLEOTIDE SEQUENCE [LARGE SCALE GENOMIC DNA]</scope>
    <source>
        <strain evidence="3">CGMCC 1.8985</strain>
    </source>
</reference>
<keyword evidence="1" id="KW-0812">Transmembrane</keyword>
<protein>
    <recommendedName>
        <fullName evidence="4">DUF2798 domain-containing protein</fullName>
    </recommendedName>
</protein>
<evidence type="ECO:0000313" key="3">
    <source>
        <dbReference type="Proteomes" id="UP000599009"/>
    </source>
</evidence>
<feature type="transmembrane region" description="Helical" evidence="1">
    <location>
        <begin position="12"/>
        <end position="33"/>
    </location>
</feature>
<dbReference type="RefSeq" id="WP_132986625.1">
    <property type="nucleotide sequence ID" value="NZ_BMME01000002.1"/>
</dbReference>
<feature type="transmembrane region" description="Helical" evidence="1">
    <location>
        <begin position="39"/>
        <end position="56"/>
    </location>
</feature>
<accession>A0ABQ2ELY7</accession>
<evidence type="ECO:0000313" key="2">
    <source>
        <dbReference type="EMBL" id="GGK15841.1"/>
    </source>
</evidence>
<name>A0ABQ2ELY7_9GAMM</name>
<proteinExistence type="predicted"/>